<comment type="caution">
    <text evidence="2">The sequence shown here is derived from an EMBL/GenBank/DDBJ whole genome shotgun (WGS) entry which is preliminary data.</text>
</comment>
<dbReference type="HOGENOM" id="CLU_542760_0_0_11"/>
<organism evidence="2 3">
    <name type="scientific">Cryptosporangium arvum DSM 44712</name>
    <dbReference type="NCBI Taxonomy" id="927661"/>
    <lineage>
        <taxon>Bacteria</taxon>
        <taxon>Bacillati</taxon>
        <taxon>Actinomycetota</taxon>
        <taxon>Actinomycetes</taxon>
        <taxon>Cryptosporangiales</taxon>
        <taxon>Cryptosporangiaceae</taxon>
        <taxon>Cryptosporangium</taxon>
    </lineage>
</organism>
<name>A0A011AJI2_9ACTN</name>
<dbReference type="AlphaFoldDB" id="A0A011AJI2"/>
<proteinExistence type="predicted"/>
<dbReference type="PATRIC" id="fig|927661.3.peg.3276"/>
<sequence length="436" mass="46243">MPRPRLIARLDDAAAPVTVVSSPAGWGKSALLASWAAGRQDRAAWVAGGDRDGFWGRVVSAVTSTVGEPPFAGEVAAPTGPARLMEVLQRTSTMPVIVVDDCNDAADPGELVTLAETIRTSGTGTRLVVACRGVPNIPLHRWRLDGRLAEISGADLAFTVDETADLFAGHGLILPWPAVADVHARAEGWPGGLRLAAMALGHHPVPAEVFAGSAASEAVTDYLTAEVLCPLDPQARRALTEISVAERLTPDFVNAMTGRVDGAALLADLQRGGAFVTRCAGTEDTYRLHPMLSRTLYHELGRHDRERTVRAHHRAADWHAAHGPPADALRHLLAAGDWTSAIRVAHRHWAEIVVGSRCLDQLATAIPGPDGEAPRRLWFAMALERLDAGDVVGSRRFLGLARAEETAPAVGSAAEPLPFAALELTATRLEAALGRV</sequence>
<reference evidence="2 3" key="1">
    <citation type="submission" date="2013-07" db="EMBL/GenBank/DDBJ databases">
        <authorList>
            <consortium name="DOE Joint Genome Institute"/>
            <person name="Eisen J."/>
            <person name="Huntemann M."/>
            <person name="Han J."/>
            <person name="Chen A."/>
            <person name="Kyrpides N."/>
            <person name="Mavromatis K."/>
            <person name="Markowitz V."/>
            <person name="Palaniappan K."/>
            <person name="Ivanova N."/>
            <person name="Schaumberg A."/>
            <person name="Pati A."/>
            <person name="Liolios K."/>
            <person name="Nordberg H.P."/>
            <person name="Cantor M.N."/>
            <person name="Hua S.X."/>
            <person name="Woyke T."/>
        </authorList>
    </citation>
    <scope>NUCLEOTIDE SEQUENCE [LARGE SCALE GENOMIC DNA]</scope>
    <source>
        <strain evidence="2 3">DSM 44712</strain>
    </source>
</reference>
<accession>A0A011AJI2</accession>
<dbReference type="InterPro" id="IPR059106">
    <property type="entry name" value="WHD_MalT"/>
</dbReference>
<evidence type="ECO:0000313" key="2">
    <source>
        <dbReference type="EMBL" id="EXG82171.1"/>
    </source>
</evidence>
<keyword evidence="3" id="KW-1185">Reference proteome</keyword>
<dbReference type="Pfam" id="PF25873">
    <property type="entry name" value="WHD_MalT"/>
    <property type="match status" value="1"/>
</dbReference>
<protein>
    <recommendedName>
        <fullName evidence="1">MalT-like winged helix domain-containing protein</fullName>
    </recommendedName>
</protein>
<dbReference type="Proteomes" id="UP000021053">
    <property type="component" value="Unassembled WGS sequence"/>
</dbReference>
<gene>
    <name evidence="2" type="ORF">CryarDRAFT_3318</name>
</gene>
<evidence type="ECO:0000259" key="1">
    <source>
        <dbReference type="Pfam" id="PF25873"/>
    </source>
</evidence>
<dbReference type="EMBL" id="JFBT01000001">
    <property type="protein sequence ID" value="EXG82171.1"/>
    <property type="molecule type" value="Genomic_DNA"/>
</dbReference>
<evidence type="ECO:0000313" key="3">
    <source>
        <dbReference type="Proteomes" id="UP000021053"/>
    </source>
</evidence>
<feature type="domain" description="MalT-like winged helix" evidence="1">
    <location>
        <begin position="225"/>
        <end position="307"/>
    </location>
</feature>